<dbReference type="Gene3D" id="3.40.50.12780">
    <property type="entry name" value="N-terminal domain of ligase-like"/>
    <property type="match status" value="1"/>
</dbReference>
<proteinExistence type="inferred from homology"/>
<dbReference type="PANTHER" id="PTHR45527:SF11">
    <property type="entry name" value="NONRIBOSOMAL PEPTIDE SYNTHETASE 5"/>
    <property type="match status" value="1"/>
</dbReference>
<evidence type="ECO:0000313" key="6">
    <source>
        <dbReference type="EMBL" id="KAF1949863.1"/>
    </source>
</evidence>
<evidence type="ECO:0000256" key="4">
    <source>
        <dbReference type="ARBA" id="ARBA00029454"/>
    </source>
</evidence>
<dbReference type="Pfam" id="PF00501">
    <property type="entry name" value="AMP-binding"/>
    <property type="match status" value="1"/>
</dbReference>
<evidence type="ECO:0000256" key="1">
    <source>
        <dbReference type="ARBA" id="ARBA00022450"/>
    </source>
</evidence>
<dbReference type="CDD" id="cd19537">
    <property type="entry name" value="C_NRPS-like"/>
    <property type="match status" value="1"/>
</dbReference>
<dbReference type="Gene3D" id="1.10.1200.10">
    <property type="entry name" value="ACP-like"/>
    <property type="match status" value="2"/>
</dbReference>
<protein>
    <submittedName>
        <fullName evidence="6">BcNRPS1, nonribosomal peptide synthetase</fullName>
    </submittedName>
</protein>
<keyword evidence="2" id="KW-0597">Phosphoprotein</keyword>
<dbReference type="InterPro" id="IPR045851">
    <property type="entry name" value="AMP-bd_C_sf"/>
</dbReference>
<dbReference type="SUPFAM" id="SSF47336">
    <property type="entry name" value="ACP-like"/>
    <property type="match status" value="2"/>
</dbReference>
<dbReference type="Pfam" id="PF00550">
    <property type="entry name" value="PP-binding"/>
    <property type="match status" value="2"/>
</dbReference>
<dbReference type="InterPro" id="IPR036736">
    <property type="entry name" value="ACP-like_sf"/>
</dbReference>
<dbReference type="Gene3D" id="3.30.559.30">
    <property type="entry name" value="Nonribosomal peptide synthetase, condensation domain"/>
    <property type="match status" value="2"/>
</dbReference>
<dbReference type="Gene3D" id="3.30.300.30">
    <property type="match status" value="1"/>
</dbReference>
<dbReference type="GO" id="GO:0031177">
    <property type="term" value="F:phosphopantetheine binding"/>
    <property type="evidence" value="ECO:0007669"/>
    <property type="project" value="TreeGrafter"/>
</dbReference>
<dbReference type="GO" id="GO:0044550">
    <property type="term" value="P:secondary metabolite biosynthetic process"/>
    <property type="evidence" value="ECO:0007669"/>
    <property type="project" value="TreeGrafter"/>
</dbReference>
<dbReference type="PROSITE" id="PS00455">
    <property type="entry name" value="AMP_BINDING"/>
    <property type="match status" value="1"/>
</dbReference>
<gene>
    <name evidence="6" type="ORF">CC80DRAFT_428182</name>
</gene>
<dbReference type="InterPro" id="IPR009081">
    <property type="entry name" value="PP-bd_ACP"/>
</dbReference>
<dbReference type="InterPro" id="IPR000873">
    <property type="entry name" value="AMP-dep_synth/lig_dom"/>
</dbReference>
<dbReference type="Pfam" id="PF00668">
    <property type="entry name" value="Condensation"/>
    <property type="match status" value="2"/>
</dbReference>
<dbReference type="SUPFAM" id="SSF56801">
    <property type="entry name" value="Acetyl-CoA synthetase-like"/>
    <property type="match status" value="1"/>
</dbReference>
<dbReference type="GO" id="GO:0016874">
    <property type="term" value="F:ligase activity"/>
    <property type="evidence" value="ECO:0007669"/>
    <property type="project" value="UniProtKB-KW"/>
</dbReference>
<organism evidence="6 7">
    <name type="scientific">Byssothecium circinans</name>
    <dbReference type="NCBI Taxonomy" id="147558"/>
    <lineage>
        <taxon>Eukaryota</taxon>
        <taxon>Fungi</taxon>
        <taxon>Dikarya</taxon>
        <taxon>Ascomycota</taxon>
        <taxon>Pezizomycotina</taxon>
        <taxon>Dothideomycetes</taxon>
        <taxon>Pleosporomycetidae</taxon>
        <taxon>Pleosporales</taxon>
        <taxon>Massarineae</taxon>
        <taxon>Massarinaceae</taxon>
        <taxon>Byssothecium</taxon>
    </lineage>
</organism>
<dbReference type="Proteomes" id="UP000800035">
    <property type="component" value="Unassembled WGS sequence"/>
</dbReference>
<sequence length="1571" mass="175203">MELHSNASIVAQAISTVLGIKINPIKCTANFVELGGDSLSAILISAECQKLGVAIPAGIFLQKRTIDEAIANAVRSVPPPIPLASRIPSDHLEDITIWKNNRPENNGRTPSTGISAKDVLDKVDTSRFTELQLLLLRGSLNNPGLNMVTLQETYSGWDIRIVRKAWTSVILIEPIFVDLIRELGVTPQQFLLWQESQANTTAGFEKEVANAVNASDSISRIAVIQSLGDEKKITVVWRIHHSFIDGYSARILLDKITHSLHREAVAPGASFAQTISYLRTFQDKRREYTKCFWDRKREQYPAATSQLRLSPHTAVKKGDISQDYITIQFPDDQLAAATGRTGYTRAVYFAAAWALTLGKFMDADQTSFGLVLSGRDVCIPGAFDTVGPLMNILPLFASVKNYEGSWHNFLRRIHDGILELDDVQHSEAADGFDRQFHSIMATQFECDREPSKAAMPENQDRSHMQSGVPLNLIIEQKSRVQMLYSTAHYTEEDVLHIRAIFQHNMESLLRDDPRLHHTLPSDMENQIRQWSNCGAEESFDSSKGDDLLTLFENIVARQPNDVAIIQGDFQMSYNAFDQAASGVARELSRIRPNEPVCVFADRSVNWLVAIFGILKAGGVYAALDPSAPPAVRQANFKRSGARTLLIPAYASWSASLQLQDDTASFQCLVVEEILMDSKTRGCTEYKRRRIARPDDLAYICFTSGSTGRSKAVQCTHKGLVAFQKNRDVRLAAGRGVVIAQVMSPVFDGSIHEIFSALTYGATLRLPSSDQEEPFSHLQQSHSAILTPSIARALCPDQYPQLRHVYLVGEAVPQAVCDTWGADRLLFNMYGPTEATCGATIKQLLPNQAVSLGHPNPSSRVYILDRDQHLLPPGAVGEIYLAGIQVSQGYISLPDENNDRFLEDSLLPQAKQRMYKTGDFGYWDSVTGEIVLLGRKDRQIKLRGFRLDLDDLEARVVKAIPRCEGVGIFRRDDYLMAAYLAPSVSTMSAKSYMRQALPPYAMPRSVLALDKLPLTSAGKLDYRALEKIHADVIDQDPGLPKYTTKTEKVVLDAIHSLMDLDAGVEVDQMSDLMMLGADSILQLKLANYISTFFAQRFTVRTIIENPVVSALASVIHAEVERKGTADQLRRPIGNTTLGETGISPIELDWFNKYKKCLGTSSFNVSHVSRLDAAFNQHEKLVRAWNTVLARHLILRSRFQESDLGVLRAYAIKAPTAQYLHVFDVGEEINRELHLGTEDPIRVLISQDHMLVCISHIVCDFTTLNRLFEEFRGEYFNHSLSIPKRRYQDTDWNIEIPQTTADFWTDYLSDIDLFVMPCMKACRTSYTGNSLLLRLSEGTMANLRWVSRSWALTMHQIALAIVSIALQARSSTKEDMLLGSPYLGRQDDDMHTVGLFLQPLPIRIRYSDEKAPVRTFLKTVQQSSQSALSHGIDWNALMKLLANSDNDDLRTAATIPAPNHPLFNTMVTFHELGYSQSTDIAGIEPVVSWAEGSKFAIMFEFSSVSASEVTLRIEYDSALFSREEVCSLATRIDAGIEFICKDPSVGELAQSLLEVEQRGLQEVEFGTPIASLS</sequence>
<dbReference type="PANTHER" id="PTHR45527">
    <property type="entry name" value="NONRIBOSOMAL PEPTIDE SYNTHETASE"/>
    <property type="match status" value="1"/>
</dbReference>
<dbReference type="InterPro" id="IPR023213">
    <property type="entry name" value="CAT-like_dom_sf"/>
</dbReference>
<evidence type="ECO:0000259" key="5">
    <source>
        <dbReference type="PROSITE" id="PS50075"/>
    </source>
</evidence>
<evidence type="ECO:0000313" key="7">
    <source>
        <dbReference type="Proteomes" id="UP000800035"/>
    </source>
</evidence>
<dbReference type="InterPro" id="IPR001242">
    <property type="entry name" value="Condensation_dom"/>
</dbReference>
<reference evidence="6" key="1">
    <citation type="journal article" date="2020" name="Stud. Mycol.">
        <title>101 Dothideomycetes genomes: a test case for predicting lifestyles and emergence of pathogens.</title>
        <authorList>
            <person name="Haridas S."/>
            <person name="Albert R."/>
            <person name="Binder M."/>
            <person name="Bloem J."/>
            <person name="Labutti K."/>
            <person name="Salamov A."/>
            <person name="Andreopoulos B."/>
            <person name="Baker S."/>
            <person name="Barry K."/>
            <person name="Bills G."/>
            <person name="Bluhm B."/>
            <person name="Cannon C."/>
            <person name="Castanera R."/>
            <person name="Culley D."/>
            <person name="Daum C."/>
            <person name="Ezra D."/>
            <person name="Gonzalez J."/>
            <person name="Henrissat B."/>
            <person name="Kuo A."/>
            <person name="Liang C."/>
            <person name="Lipzen A."/>
            <person name="Lutzoni F."/>
            <person name="Magnuson J."/>
            <person name="Mondo S."/>
            <person name="Nolan M."/>
            <person name="Ohm R."/>
            <person name="Pangilinan J."/>
            <person name="Park H.-J."/>
            <person name="Ramirez L."/>
            <person name="Alfaro M."/>
            <person name="Sun H."/>
            <person name="Tritt A."/>
            <person name="Yoshinaga Y."/>
            <person name="Zwiers L.-H."/>
            <person name="Turgeon B."/>
            <person name="Goodwin S."/>
            <person name="Spatafora J."/>
            <person name="Crous P."/>
            <person name="Grigoriev I."/>
        </authorList>
    </citation>
    <scope>NUCLEOTIDE SEQUENCE</scope>
    <source>
        <strain evidence="6">CBS 675.92</strain>
    </source>
</reference>
<comment type="similarity">
    <text evidence="4">Belongs to the NRP synthetase family.</text>
</comment>
<dbReference type="PROSITE" id="PS50075">
    <property type="entry name" value="CARRIER"/>
    <property type="match status" value="2"/>
</dbReference>
<keyword evidence="7" id="KW-1185">Reference proteome</keyword>
<dbReference type="OrthoDB" id="416786at2759"/>
<keyword evidence="3" id="KW-0436">Ligase</keyword>
<dbReference type="Gene3D" id="3.30.559.10">
    <property type="entry name" value="Chloramphenicol acetyltransferase-like domain"/>
    <property type="match status" value="1"/>
</dbReference>
<name>A0A6A5TAX4_9PLEO</name>
<dbReference type="EMBL" id="ML977031">
    <property type="protein sequence ID" value="KAF1949863.1"/>
    <property type="molecule type" value="Genomic_DNA"/>
</dbReference>
<evidence type="ECO:0000256" key="2">
    <source>
        <dbReference type="ARBA" id="ARBA00022553"/>
    </source>
</evidence>
<dbReference type="GO" id="GO:0005737">
    <property type="term" value="C:cytoplasm"/>
    <property type="evidence" value="ECO:0007669"/>
    <property type="project" value="TreeGrafter"/>
</dbReference>
<feature type="domain" description="Carrier" evidence="5">
    <location>
        <begin position="1043"/>
        <end position="1118"/>
    </location>
</feature>
<dbReference type="GO" id="GO:0043041">
    <property type="term" value="P:amino acid activation for nonribosomal peptide biosynthetic process"/>
    <property type="evidence" value="ECO:0007669"/>
    <property type="project" value="TreeGrafter"/>
</dbReference>
<accession>A0A6A5TAX4</accession>
<dbReference type="SUPFAM" id="SSF52777">
    <property type="entry name" value="CoA-dependent acyltransferases"/>
    <property type="match status" value="4"/>
</dbReference>
<evidence type="ECO:0000256" key="3">
    <source>
        <dbReference type="ARBA" id="ARBA00022598"/>
    </source>
</evidence>
<feature type="domain" description="Carrier" evidence="5">
    <location>
        <begin position="1"/>
        <end position="77"/>
    </location>
</feature>
<keyword evidence="1" id="KW-0596">Phosphopantetheine</keyword>
<dbReference type="InterPro" id="IPR042099">
    <property type="entry name" value="ANL_N_sf"/>
</dbReference>
<dbReference type="InterPro" id="IPR020845">
    <property type="entry name" value="AMP-binding_CS"/>
</dbReference>